<feature type="domain" description="OmpR/PhoB-type" evidence="7">
    <location>
        <begin position="1"/>
        <end position="97"/>
    </location>
</feature>
<keyword evidence="5" id="KW-0804">Transcription</keyword>
<dbReference type="AlphaFoldDB" id="A0A7Y9H8X4"/>
<dbReference type="InterPro" id="IPR011990">
    <property type="entry name" value="TPR-like_helical_dom_sf"/>
</dbReference>
<evidence type="ECO:0000256" key="2">
    <source>
        <dbReference type="ARBA" id="ARBA00023012"/>
    </source>
</evidence>
<organism evidence="8 9">
    <name type="scientific">Streptomyces fulvorobeus</name>
    <dbReference type="NCBI Taxonomy" id="284028"/>
    <lineage>
        <taxon>Bacteria</taxon>
        <taxon>Bacillati</taxon>
        <taxon>Actinomycetota</taxon>
        <taxon>Actinomycetes</taxon>
        <taxon>Kitasatosporales</taxon>
        <taxon>Streptomycetaceae</taxon>
        <taxon>Streptomyces</taxon>
    </lineage>
</organism>
<protein>
    <submittedName>
        <fullName evidence="8">DNA-binding SARP family transcriptional activator</fullName>
    </submittedName>
</protein>
<dbReference type="RefSeq" id="WP_173311556.1">
    <property type="nucleotide sequence ID" value="NZ_BAAAUE010000006.1"/>
</dbReference>
<feature type="DNA-binding region" description="OmpR/PhoB-type" evidence="6">
    <location>
        <begin position="1"/>
        <end position="97"/>
    </location>
</feature>
<comment type="similarity">
    <text evidence="1">Belongs to the AfsR/DnrI/RedD regulatory family.</text>
</comment>
<evidence type="ECO:0000256" key="5">
    <source>
        <dbReference type="ARBA" id="ARBA00023163"/>
    </source>
</evidence>
<reference evidence="8 9" key="1">
    <citation type="submission" date="2020-07" db="EMBL/GenBank/DDBJ databases">
        <title>Sequencing the genomes of 1000 actinobacteria strains.</title>
        <authorList>
            <person name="Klenk H.-P."/>
        </authorList>
    </citation>
    <scope>NUCLEOTIDE SEQUENCE [LARGE SCALE GENOMIC DNA]</scope>
    <source>
        <strain evidence="8 9">DSM 41455</strain>
    </source>
</reference>
<keyword evidence="3" id="KW-0805">Transcription regulation</keyword>
<evidence type="ECO:0000256" key="4">
    <source>
        <dbReference type="ARBA" id="ARBA00023125"/>
    </source>
</evidence>
<sequence length="256" mass="28714">MQIRLLGPLQVIDGDVPIDIPGEKLRTIMAALALAPGTPVLAVDLLDELWGDRLPKTAENSLQSHIARLRRILAQQTGKPSARDLIRTSHSGYSLDVDPADVDALWFTQAVAMAGQYMGEDYERVIRLLNDAFAVWRGPALLDAGHGMICRIGYARLEETKLIGRELFVEAHLELGLHQQVIPELEQLLTQHPLRERFCEYLMTALYRSGRQADAISTYRRVQHNLSAELGINPGPGMQKKLKDVLQQEENLLLRK</sequence>
<dbReference type="Proteomes" id="UP000530403">
    <property type="component" value="Unassembled WGS sequence"/>
</dbReference>
<keyword evidence="4 6" id="KW-0238">DNA-binding</keyword>
<dbReference type="PROSITE" id="PS51755">
    <property type="entry name" value="OMPR_PHOB"/>
    <property type="match status" value="1"/>
</dbReference>
<keyword evidence="2" id="KW-0902">Two-component regulatory system</keyword>
<dbReference type="GO" id="GO:0000160">
    <property type="term" value="P:phosphorelay signal transduction system"/>
    <property type="evidence" value="ECO:0007669"/>
    <property type="project" value="UniProtKB-KW"/>
</dbReference>
<dbReference type="SUPFAM" id="SSF46894">
    <property type="entry name" value="C-terminal effector domain of the bipartite response regulators"/>
    <property type="match status" value="1"/>
</dbReference>
<name>A0A7Y9H8X4_9ACTN</name>
<dbReference type="Gene3D" id="1.25.40.10">
    <property type="entry name" value="Tetratricopeptide repeat domain"/>
    <property type="match status" value="1"/>
</dbReference>
<proteinExistence type="inferred from homology"/>
<comment type="caution">
    <text evidence="8">The sequence shown here is derived from an EMBL/GenBank/DDBJ whole genome shotgun (WGS) entry which is preliminary data.</text>
</comment>
<dbReference type="InterPro" id="IPR001867">
    <property type="entry name" value="OmpR/PhoB-type_DNA-bd"/>
</dbReference>
<dbReference type="Pfam" id="PF03704">
    <property type="entry name" value="BTAD"/>
    <property type="match status" value="1"/>
</dbReference>
<dbReference type="CDD" id="cd15831">
    <property type="entry name" value="BTAD"/>
    <property type="match status" value="1"/>
</dbReference>
<evidence type="ECO:0000256" key="1">
    <source>
        <dbReference type="ARBA" id="ARBA00005820"/>
    </source>
</evidence>
<gene>
    <name evidence="8" type="ORF">HEB29_000852</name>
</gene>
<dbReference type="SMART" id="SM01043">
    <property type="entry name" value="BTAD"/>
    <property type="match status" value="1"/>
</dbReference>
<dbReference type="InterPro" id="IPR016032">
    <property type="entry name" value="Sig_transdc_resp-reg_C-effctor"/>
</dbReference>
<dbReference type="SUPFAM" id="SSF48452">
    <property type="entry name" value="TPR-like"/>
    <property type="match status" value="1"/>
</dbReference>
<dbReference type="EMBL" id="JACCCF010000001">
    <property type="protein sequence ID" value="NYE39841.1"/>
    <property type="molecule type" value="Genomic_DNA"/>
</dbReference>
<evidence type="ECO:0000256" key="3">
    <source>
        <dbReference type="ARBA" id="ARBA00023015"/>
    </source>
</evidence>
<dbReference type="GO" id="GO:0003677">
    <property type="term" value="F:DNA binding"/>
    <property type="evidence" value="ECO:0007669"/>
    <property type="project" value="UniProtKB-UniRule"/>
</dbReference>
<dbReference type="InterPro" id="IPR051677">
    <property type="entry name" value="AfsR-DnrI-RedD_regulator"/>
</dbReference>
<accession>A0A7Y9H8X4</accession>
<evidence type="ECO:0000259" key="7">
    <source>
        <dbReference type="PROSITE" id="PS51755"/>
    </source>
</evidence>
<dbReference type="Pfam" id="PF00486">
    <property type="entry name" value="Trans_reg_C"/>
    <property type="match status" value="1"/>
</dbReference>
<dbReference type="SMART" id="SM00862">
    <property type="entry name" value="Trans_reg_C"/>
    <property type="match status" value="1"/>
</dbReference>
<evidence type="ECO:0000256" key="6">
    <source>
        <dbReference type="PROSITE-ProRule" id="PRU01091"/>
    </source>
</evidence>
<dbReference type="Gene3D" id="1.10.10.10">
    <property type="entry name" value="Winged helix-like DNA-binding domain superfamily/Winged helix DNA-binding domain"/>
    <property type="match status" value="1"/>
</dbReference>
<dbReference type="PANTHER" id="PTHR35807:SF1">
    <property type="entry name" value="TRANSCRIPTIONAL REGULATOR REDD"/>
    <property type="match status" value="1"/>
</dbReference>
<dbReference type="PANTHER" id="PTHR35807">
    <property type="entry name" value="TRANSCRIPTIONAL REGULATOR REDD-RELATED"/>
    <property type="match status" value="1"/>
</dbReference>
<dbReference type="InterPro" id="IPR005158">
    <property type="entry name" value="BTAD"/>
</dbReference>
<dbReference type="GO" id="GO:0006355">
    <property type="term" value="P:regulation of DNA-templated transcription"/>
    <property type="evidence" value="ECO:0007669"/>
    <property type="project" value="InterPro"/>
</dbReference>
<evidence type="ECO:0000313" key="9">
    <source>
        <dbReference type="Proteomes" id="UP000530403"/>
    </source>
</evidence>
<dbReference type="InterPro" id="IPR036388">
    <property type="entry name" value="WH-like_DNA-bd_sf"/>
</dbReference>
<evidence type="ECO:0000313" key="8">
    <source>
        <dbReference type="EMBL" id="NYE39841.1"/>
    </source>
</evidence>